<feature type="region of interest" description="Disordered" evidence="5">
    <location>
        <begin position="161"/>
        <end position="180"/>
    </location>
</feature>
<dbReference type="GO" id="GO:0003677">
    <property type="term" value="F:DNA binding"/>
    <property type="evidence" value="ECO:0007669"/>
    <property type="project" value="UniProtKB-KW"/>
</dbReference>
<name>A0A1E3IVT1_9TREE</name>
<feature type="compositionally biased region" description="Polar residues" evidence="5">
    <location>
        <begin position="168"/>
        <end position="180"/>
    </location>
</feature>
<dbReference type="SUPFAM" id="SSF57959">
    <property type="entry name" value="Leucine zipper domain"/>
    <property type="match status" value="1"/>
</dbReference>
<evidence type="ECO:0000313" key="7">
    <source>
        <dbReference type="EMBL" id="ODN92016.1"/>
    </source>
</evidence>
<proteinExistence type="predicted"/>
<dbReference type="SMART" id="SM00338">
    <property type="entry name" value="BRLZ"/>
    <property type="match status" value="1"/>
</dbReference>
<gene>
    <name evidence="7" type="ORF">L198_05688</name>
</gene>
<dbReference type="GeneID" id="30194900"/>
<feature type="domain" description="BZIP" evidence="6">
    <location>
        <begin position="57"/>
        <end position="101"/>
    </location>
</feature>
<dbReference type="Gene3D" id="1.20.5.170">
    <property type="match status" value="1"/>
</dbReference>
<comment type="caution">
    <text evidence="7">The sequence shown here is derived from an EMBL/GenBank/DDBJ whole genome shotgun (WGS) entry which is preliminary data.</text>
</comment>
<dbReference type="InterPro" id="IPR004827">
    <property type="entry name" value="bZIP"/>
</dbReference>
<feature type="compositionally biased region" description="Polar residues" evidence="5">
    <location>
        <begin position="98"/>
        <end position="113"/>
    </location>
</feature>
<protein>
    <recommendedName>
        <fullName evidence="6">BZIP domain-containing protein</fullName>
    </recommendedName>
</protein>
<evidence type="ECO:0000256" key="1">
    <source>
        <dbReference type="ARBA" id="ARBA00023015"/>
    </source>
</evidence>
<dbReference type="InterPro" id="IPR046347">
    <property type="entry name" value="bZIP_sf"/>
</dbReference>
<accession>A0A1E3IVT1</accession>
<dbReference type="PROSITE" id="PS50217">
    <property type="entry name" value="BZIP"/>
    <property type="match status" value="1"/>
</dbReference>
<evidence type="ECO:0000256" key="2">
    <source>
        <dbReference type="ARBA" id="ARBA00023125"/>
    </source>
</evidence>
<sequence>MSAALLATPSPSIKRPSPATSSQTLKRPRHASVSPTDMGDDSGTSDNEGGDDERAKIARKEARVIRNRQSAQRSRNARKLHLQHLEKRVIELEAENQALKSNPNTSTTPLVSHSTLPSASPATSSDLDVFSFAHDLGLPSQLVGGGVNLTSVAPPPADVKDSFEPSPLSHSPTMASTTGQVDSLQAENAALKQRVTLLENLVKQVVAVANLSGQSQPPANLSSHAPIDWLSVFTSPSAATTSGLSSTLSPGLPPTVPSFPTSHTNLASGDLISRSLTREARCGPAAGEGGYFNAFFGGGVGEGREAIEAGGEGDCGAGKAAGLDITVPTFEYGSEQLEGFSGGEGAWAHWDEAMRVLVDGIEGGQEVKEEIWNGNLRGDLGLDLFGLESGIVA</sequence>
<dbReference type="CDD" id="cd14812">
    <property type="entry name" value="bZIP_u3"/>
    <property type="match status" value="1"/>
</dbReference>
<dbReference type="PANTHER" id="PTHR45764:SF38">
    <property type="entry name" value="BZIP TRANSCRIPTION FACTOR 44"/>
    <property type="match status" value="1"/>
</dbReference>
<organism evidence="7 8">
    <name type="scientific">Cryptococcus wingfieldii CBS 7118</name>
    <dbReference type="NCBI Taxonomy" id="1295528"/>
    <lineage>
        <taxon>Eukaryota</taxon>
        <taxon>Fungi</taxon>
        <taxon>Dikarya</taxon>
        <taxon>Basidiomycota</taxon>
        <taxon>Agaricomycotina</taxon>
        <taxon>Tremellomycetes</taxon>
        <taxon>Tremellales</taxon>
        <taxon>Cryptococcaceae</taxon>
        <taxon>Cryptococcus</taxon>
    </lineage>
</organism>
<dbReference type="RefSeq" id="XP_019030150.1">
    <property type="nucleotide sequence ID" value="XM_019177766.1"/>
</dbReference>
<dbReference type="OrthoDB" id="295274at2759"/>
<feature type="region of interest" description="Disordered" evidence="5">
    <location>
        <begin position="96"/>
        <end position="124"/>
    </location>
</feature>
<keyword evidence="8" id="KW-1185">Reference proteome</keyword>
<dbReference type="GO" id="GO:0003700">
    <property type="term" value="F:DNA-binding transcription factor activity"/>
    <property type="evidence" value="ECO:0007669"/>
    <property type="project" value="InterPro"/>
</dbReference>
<evidence type="ECO:0000256" key="5">
    <source>
        <dbReference type="SAM" id="MobiDB-lite"/>
    </source>
</evidence>
<keyword evidence="4" id="KW-0539">Nucleus</keyword>
<keyword evidence="3" id="KW-0804">Transcription</keyword>
<dbReference type="Proteomes" id="UP000094819">
    <property type="component" value="Unassembled WGS sequence"/>
</dbReference>
<dbReference type="PANTHER" id="PTHR45764">
    <property type="entry name" value="BZIP TRANSCRIPTION FACTOR 44"/>
    <property type="match status" value="1"/>
</dbReference>
<evidence type="ECO:0000313" key="8">
    <source>
        <dbReference type="Proteomes" id="UP000094819"/>
    </source>
</evidence>
<feature type="region of interest" description="Disordered" evidence="5">
    <location>
        <begin position="1"/>
        <end position="55"/>
    </location>
</feature>
<reference evidence="7 8" key="1">
    <citation type="submission" date="2016-06" db="EMBL/GenBank/DDBJ databases">
        <title>Evolution of pathogenesis and genome organization in the Tremellales.</title>
        <authorList>
            <person name="Cuomo C."/>
            <person name="Litvintseva A."/>
            <person name="Heitman J."/>
            <person name="Chen Y."/>
            <person name="Sun S."/>
            <person name="Springer D."/>
            <person name="Dromer F."/>
            <person name="Young S."/>
            <person name="Zeng Q."/>
            <person name="Chapman S."/>
            <person name="Gujja S."/>
            <person name="Saif S."/>
            <person name="Birren B."/>
        </authorList>
    </citation>
    <scope>NUCLEOTIDE SEQUENCE [LARGE SCALE GENOMIC DNA]</scope>
    <source>
        <strain evidence="7 8">CBS 7118</strain>
    </source>
</reference>
<evidence type="ECO:0000259" key="6">
    <source>
        <dbReference type="PROSITE" id="PS50217"/>
    </source>
</evidence>
<keyword evidence="2" id="KW-0238">DNA-binding</keyword>
<feature type="compositionally biased region" description="Low complexity" evidence="5">
    <location>
        <begin position="114"/>
        <end position="124"/>
    </location>
</feature>
<dbReference type="Pfam" id="PF07716">
    <property type="entry name" value="bZIP_2"/>
    <property type="match status" value="1"/>
</dbReference>
<keyword evidence="1" id="KW-0805">Transcription regulation</keyword>
<dbReference type="AlphaFoldDB" id="A0A1E3IVT1"/>
<dbReference type="EMBL" id="AWGH01000018">
    <property type="protein sequence ID" value="ODN92016.1"/>
    <property type="molecule type" value="Genomic_DNA"/>
</dbReference>
<evidence type="ECO:0000256" key="4">
    <source>
        <dbReference type="ARBA" id="ARBA00023242"/>
    </source>
</evidence>
<evidence type="ECO:0000256" key="3">
    <source>
        <dbReference type="ARBA" id="ARBA00023163"/>
    </source>
</evidence>